<accession>A0AAD4D056</accession>
<organism evidence="1 2">
    <name type="scientific">Linnemannia exigua</name>
    <dbReference type="NCBI Taxonomy" id="604196"/>
    <lineage>
        <taxon>Eukaryota</taxon>
        <taxon>Fungi</taxon>
        <taxon>Fungi incertae sedis</taxon>
        <taxon>Mucoromycota</taxon>
        <taxon>Mortierellomycotina</taxon>
        <taxon>Mortierellomycetes</taxon>
        <taxon>Mortierellales</taxon>
        <taxon>Mortierellaceae</taxon>
        <taxon>Linnemannia</taxon>
    </lineage>
</organism>
<protein>
    <submittedName>
        <fullName evidence="1">Uncharacterized protein</fullName>
    </submittedName>
</protein>
<comment type="caution">
    <text evidence="1">The sequence shown here is derived from an EMBL/GenBank/DDBJ whole genome shotgun (WGS) entry which is preliminary data.</text>
</comment>
<proteinExistence type="predicted"/>
<name>A0AAD4D056_9FUNG</name>
<evidence type="ECO:0000313" key="2">
    <source>
        <dbReference type="Proteomes" id="UP001194580"/>
    </source>
</evidence>
<dbReference type="AlphaFoldDB" id="A0AAD4D056"/>
<evidence type="ECO:0000313" key="1">
    <source>
        <dbReference type="EMBL" id="KAG0248291.1"/>
    </source>
</evidence>
<feature type="non-terminal residue" evidence="1">
    <location>
        <position position="1"/>
    </location>
</feature>
<feature type="non-terminal residue" evidence="1">
    <location>
        <position position="309"/>
    </location>
</feature>
<dbReference type="Proteomes" id="UP001194580">
    <property type="component" value="Unassembled WGS sequence"/>
</dbReference>
<keyword evidence="2" id="KW-1185">Reference proteome</keyword>
<sequence length="309" mass="35366">EMKQMHQRTLEQLAVIRSRVEAVLTQTYELHEYPIPRLFVVLPQDPSRWDISSPLSNKFQLYFLCECGEHTKSTNNKSELSHDIHFAKHEGYEILRPSKFFQEYGPYVLTMLKMLKFGVSVAGVVVPAIPHLVRSDAIDQATAGLKHLLDNIEPGMDHVIDWMDKVSEDEGEAVDEFAEQMKKKEALEGADLRKLDTFLKDKDGDKVLGNLYRTVTDDGHVKWVCIDHYRTNYQENSAKEFLRVLDDVGGSFNENVGRVEVTLWSRVLAEQFYSALGKARSVYELDIDLHWACTSSDLELLEGALKTSR</sequence>
<dbReference type="EMBL" id="JAAAIL010004138">
    <property type="protein sequence ID" value="KAG0248291.1"/>
    <property type="molecule type" value="Genomic_DNA"/>
</dbReference>
<reference evidence="1" key="1">
    <citation type="journal article" date="2020" name="Fungal Divers.">
        <title>Resolving the Mortierellaceae phylogeny through synthesis of multi-gene phylogenetics and phylogenomics.</title>
        <authorList>
            <person name="Vandepol N."/>
            <person name="Liber J."/>
            <person name="Desiro A."/>
            <person name="Na H."/>
            <person name="Kennedy M."/>
            <person name="Barry K."/>
            <person name="Grigoriev I.V."/>
            <person name="Miller A.N."/>
            <person name="O'Donnell K."/>
            <person name="Stajich J.E."/>
            <person name="Bonito G."/>
        </authorList>
    </citation>
    <scope>NUCLEOTIDE SEQUENCE</scope>
    <source>
        <strain evidence="1">NRRL 28262</strain>
    </source>
</reference>
<gene>
    <name evidence="1" type="ORF">BGZ95_008123</name>
</gene>